<dbReference type="Pfam" id="PF00805">
    <property type="entry name" value="Pentapeptide"/>
    <property type="match status" value="2"/>
</dbReference>
<sequence length="891" mass="105853">MSGTILQKKTINYYKKKLKIEVSFFKNLDEFLNNDSSEVKTIEKDLLPNNLKFKNLVEGISYVFIFNSLIKTYCYIIANNRELFPEVNHIEKQNLIEKFEGKFENLEIEIDTNFFRNPSDSKTLKNFILLFKEWLIASKITNNQIKNITSNFERIFMLSMIQEWISRQSYYSQIESIFINSPFIDYTEERELHELYILYLTNYYISIILGDEKGMTLANLYVEPSASIFKECFTKETQKYLYHKEEVFWTLESYKSIHDIIYDFTKNTIKDKQSLENPNVNCLMILGYPGQGKTSLCYYTLYDLIESKKENSTKYYFIKLRNISETKELINNPIKIISSFIKDIHEIEFNRKDKNLVILDGLDELYMKEGLNSNDIDEFCRELGNISTLLPDTKFIVTSRYGYVNLERLKKNEFIILSLDEFDNERQQEWVDNYRIFHPESNLDLNQLDYINRNIPHVSELIRQPILLHLISKVKIDYDALSNRTDIYNKLFDSLILRKWEKKGQIENLRGLTKISLRRYIRDIALSIFQGDYEYIRKKDLEELPSTQSFLNKLEKDNLKDSLKSIMISFYFQEVKRKKTDTFEEDSSNYAIEFLHKSLQEYLVAEKIWYGFLELIDKRANGEYFIDTWQDALAYISEILSPKIISKEITEYLIELIQNEDDLQLKIDLKNRLSLYFNSFLNVHFYDTNQKSKNNIESSINTFYGFWTIFSHLDIDKNYISPQYKETFVQLLKWSLSKRHLYYNLSYQNLSHSNLNGVNFSEVSLLHTNFSHCALQGASFHRAFINKSILYNSELQRVDFSHAEIYDTNLTSCEFMNSNLSYTNFQKCNFSNSDFLKCFYLNTYFDSCDFSAVGNISKTDFYLCDKVIRPKNLSIINSIPQEKLKENNFLK</sequence>
<evidence type="ECO:0000313" key="4">
    <source>
        <dbReference type="Proteomes" id="UP000002945"/>
    </source>
</evidence>
<dbReference type="AlphaFoldDB" id="A9EB04"/>
<feature type="domain" description="NACHT" evidence="1">
    <location>
        <begin position="283"/>
        <end position="434"/>
    </location>
</feature>
<comment type="caution">
    <text evidence="3">The sequence shown here is derived from an EMBL/GenBank/DDBJ whole genome shotgun (WGS) entry which is preliminary data.</text>
</comment>
<organism evidence="3 4">
    <name type="scientific">Kordia algicida OT-1</name>
    <dbReference type="NCBI Taxonomy" id="391587"/>
    <lineage>
        <taxon>Bacteria</taxon>
        <taxon>Pseudomonadati</taxon>
        <taxon>Bacteroidota</taxon>
        <taxon>Flavobacteriia</taxon>
        <taxon>Flavobacteriales</taxon>
        <taxon>Flavobacteriaceae</taxon>
        <taxon>Kordia</taxon>
    </lineage>
</organism>
<dbReference type="OrthoDB" id="1701659at2"/>
<dbReference type="Pfam" id="PF22735">
    <property type="entry name" value="NNH3"/>
    <property type="match status" value="1"/>
</dbReference>
<dbReference type="Gene3D" id="2.160.20.80">
    <property type="entry name" value="E3 ubiquitin-protein ligase SopA"/>
    <property type="match status" value="1"/>
</dbReference>
<dbReference type="STRING" id="391587.KAOT1_10371"/>
<evidence type="ECO:0000313" key="3">
    <source>
        <dbReference type="EMBL" id="EDP94560.1"/>
    </source>
</evidence>
<dbReference type="Gene3D" id="3.40.50.300">
    <property type="entry name" value="P-loop containing nucleotide triphosphate hydrolases"/>
    <property type="match status" value="1"/>
</dbReference>
<dbReference type="eggNOG" id="COG5635">
    <property type="taxonomic scope" value="Bacteria"/>
</dbReference>
<dbReference type="GO" id="GO:0042586">
    <property type="term" value="F:peptide deformylase activity"/>
    <property type="evidence" value="ECO:0007669"/>
    <property type="project" value="UniProtKB-EC"/>
</dbReference>
<dbReference type="RefSeq" id="WP_007094631.1">
    <property type="nucleotide sequence ID" value="NZ_CP142125.1"/>
</dbReference>
<name>A9EB04_9FLAO</name>
<dbReference type="PANTHER" id="PTHR14136">
    <property type="entry name" value="BTB_POZ DOMAIN-CONTAINING PROTEIN KCTD9"/>
    <property type="match status" value="1"/>
</dbReference>
<dbReference type="Pfam" id="PF05729">
    <property type="entry name" value="NACHT"/>
    <property type="match status" value="1"/>
</dbReference>
<dbReference type="EC" id="3.5.1.88" evidence="3"/>
<gene>
    <name evidence="3" type="primary">def</name>
    <name evidence="3" type="ORF">KAOT1_10371</name>
</gene>
<accession>A9EB04</accession>
<evidence type="ECO:0000259" key="2">
    <source>
        <dbReference type="Pfam" id="PF22735"/>
    </source>
</evidence>
<dbReference type="EMBL" id="ABIB01000016">
    <property type="protein sequence ID" value="EDP94560.1"/>
    <property type="molecule type" value="Genomic_DNA"/>
</dbReference>
<dbReference type="Proteomes" id="UP000002945">
    <property type="component" value="Unassembled WGS sequence"/>
</dbReference>
<dbReference type="InterPro" id="IPR054568">
    <property type="entry name" value="NNH3"/>
</dbReference>
<dbReference type="HOGENOM" id="CLU_320989_0_0_10"/>
<dbReference type="eggNOG" id="COG1357">
    <property type="taxonomic scope" value="Bacteria"/>
</dbReference>
<dbReference type="PANTHER" id="PTHR14136:SF25">
    <property type="entry name" value="BTB_POZ DOMAIN-CONTAINING PROTEIN"/>
    <property type="match status" value="1"/>
</dbReference>
<keyword evidence="4" id="KW-1185">Reference proteome</keyword>
<keyword evidence="3" id="KW-0378">Hydrolase</keyword>
<feature type="domain" description="NACHT N-terminal Helical" evidence="2">
    <location>
        <begin position="54"/>
        <end position="202"/>
    </location>
</feature>
<dbReference type="InterPro" id="IPR027417">
    <property type="entry name" value="P-loop_NTPase"/>
</dbReference>
<reference evidence="3 4" key="1">
    <citation type="journal article" date="2011" name="J. Bacteriol.">
        <title>Genome sequence of the algicidal bacterium Kordia algicida OT-1.</title>
        <authorList>
            <person name="Lee H.S."/>
            <person name="Kang S.G."/>
            <person name="Kwon K.K."/>
            <person name="Lee J.H."/>
            <person name="Kim S.J."/>
        </authorList>
    </citation>
    <scope>NUCLEOTIDE SEQUENCE [LARGE SCALE GENOMIC DNA]</scope>
    <source>
        <strain evidence="3 4">OT-1</strain>
    </source>
</reference>
<dbReference type="InterPro" id="IPR007111">
    <property type="entry name" value="NACHT_NTPase"/>
</dbReference>
<protein>
    <submittedName>
        <fullName evidence="3">Peptide deformylase</fullName>
        <ecNumber evidence="3">3.5.1.88</ecNumber>
    </submittedName>
</protein>
<proteinExistence type="predicted"/>
<dbReference type="SUPFAM" id="SSF141571">
    <property type="entry name" value="Pentapeptide repeat-like"/>
    <property type="match status" value="1"/>
</dbReference>
<dbReference type="InterPro" id="IPR051082">
    <property type="entry name" value="Pentapeptide-BTB/POZ_domain"/>
</dbReference>
<dbReference type="SUPFAM" id="SSF52540">
    <property type="entry name" value="P-loop containing nucleoside triphosphate hydrolases"/>
    <property type="match status" value="1"/>
</dbReference>
<evidence type="ECO:0000259" key="1">
    <source>
        <dbReference type="Pfam" id="PF05729"/>
    </source>
</evidence>
<dbReference type="InterPro" id="IPR001646">
    <property type="entry name" value="5peptide_repeat"/>
</dbReference>